<protein>
    <recommendedName>
        <fullName evidence="3">ParB/Sulfiredoxin domain-containing protein</fullName>
    </recommendedName>
</protein>
<accession>A0A425XYZ0</accession>
<dbReference type="EMBL" id="QQWG01000014">
    <property type="protein sequence ID" value="RRG20243.1"/>
    <property type="molecule type" value="Genomic_DNA"/>
</dbReference>
<reference evidence="1 2" key="1">
    <citation type="submission" date="2018-07" db="EMBL/GenBank/DDBJ databases">
        <title>Draft genome sequence of Ancylomarina sp. M1P.</title>
        <authorList>
            <person name="Yadav S."/>
            <person name="Villanueva L."/>
            <person name="Damste J.S.S."/>
        </authorList>
    </citation>
    <scope>NUCLEOTIDE SEQUENCE [LARGE SCALE GENOMIC DNA]</scope>
    <source>
        <strain evidence="1 2">M1P</strain>
    </source>
</reference>
<comment type="caution">
    <text evidence="1">The sequence shown here is derived from an EMBL/GenBank/DDBJ whole genome shotgun (WGS) entry which is preliminary data.</text>
</comment>
<dbReference type="OrthoDB" id="1117567at2"/>
<proteinExistence type="predicted"/>
<dbReference type="AlphaFoldDB" id="A0A425XYZ0"/>
<evidence type="ECO:0000313" key="2">
    <source>
        <dbReference type="Proteomes" id="UP000285794"/>
    </source>
</evidence>
<keyword evidence="2" id="KW-1185">Reference proteome</keyword>
<evidence type="ECO:0008006" key="3">
    <source>
        <dbReference type="Google" id="ProtNLM"/>
    </source>
</evidence>
<evidence type="ECO:0000313" key="1">
    <source>
        <dbReference type="EMBL" id="RRG20243.1"/>
    </source>
</evidence>
<gene>
    <name evidence="1" type="ORF">DWB61_12905</name>
</gene>
<organism evidence="1 2">
    <name type="scientific">Ancylomarina euxinus</name>
    <dbReference type="NCBI Taxonomy" id="2283627"/>
    <lineage>
        <taxon>Bacteria</taxon>
        <taxon>Pseudomonadati</taxon>
        <taxon>Bacteroidota</taxon>
        <taxon>Bacteroidia</taxon>
        <taxon>Marinilabiliales</taxon>
        <taxon>Marinifilaceae</taxon>
        <taxon>Ancylomarina</taxon>
    </lineage>
</organism>
<name>A0A425XYZ0_9BACT</name>
<sequence length="170" mass="19871">MTRIKSPIEITKLLDSSDPIERELGYQSFLGRTHWLKGYTSEDLCRMACTQLQLNPAHVFVNPPKMYSTSILWASQTRLEAEKLSMVESAYRFIQNHGVEFPPIVVWNFYQASRIKLVIHDGHHRAWFFNNLKHHVKVVVLDPISDYADVEARFRLAFQLRKLAINLPIY</sequence>
<dbReference type="Proteomes" id="UP000285794">
    <property type="component" value="Unassembled WGS sequence"/>
</dbReference>
<dbReference type="RefSeq" id="WP_125031301.1">
    <property type="nucleotide sequence ID" value="NZ_JAPXVP010000012.1"/>
</dbReference>